<evidence type="ECO:0000256" key="4">
    <source>
        <dbReference type="ARBA" id="ARBA00022475"/>
    </source>
</evidence>
<sequence length="257" mass="27016">MALSLALHGLAIIPLLLAGVSGSSANDDEPALMVELSLAAPTAGPAAEADQPESTPQPQQQPEPPTPPVEATEVTPPPEPEPPPPQEVAAAEPEIKVELPPPDEPPPPTAAEMKPVEPPKPKPPQPKPAAAPRPAAQVAVTKAPSPDAGNAGITQQQAASSSSFIVFEGKPRYRVPPTPAVYPPRSIELGQQGEVLVRVRLQPDGAAAEIVLWRSSNFPLLDRSALAAVRGWHFLPAVRDGRPVAAWVEIPVRFHLR</sequence>
<evidence type="ECO:0000259" key="12">
    <source>
        <dbReference type="PROSITE" id="PS52015"/>
    </source>
</evidence>
<comment type="subcellular location">
    <subcellularLocation>
        <location evidence="1">Cell inner membrane</location>
        <topology evidence="1">Single-pass membrane protein</topology>
        <orientation evidence="1">Periplasmic side</orientation>
    </subcellularLocation>
</comment>
<keyword evidence="5" id="KW-0997">Cell inner membrane</keyword>
<evidence type="ECO:0000256" key="11">
    <source>
        <dbReference type="SAM" id="SignalP"/>
    </source>
</evidence>
<evidence type="ECO:0000256" key="8">
    <source>
        <dbReference type="ARBA" id="ARBA00022989"/>
    </source>
</evidence>
<feature type="chain" id="PRO_5046150696" evidence="11">
    <location>
        <begin position="26"/>
        <end position="257"/>
    </location>
</feature>
<feature type="compositionally biased region" description="Pro residues" evidence="10">
    <location>
        <begin position="121"/>
        <end position="131"/>
    </location>
</feature>
<dbReference type="NCBIfam" id="TIGR01352">
    <property type="entry name" value="tonB_Cterm"/>
    <property type="match status" value="1"/>
</dbReference>
<evidence type="ECO:0000256" key="2">
    <source>
        <dbReference type="ARBA" id="ARBA00006555"/>
    </source>
</evidence>
<evidence type="ECO:0000256" key="3">
    <source>
        <dbReference type="ARBA" id="ARBA00022448"/>
    </source>
</evidence>
<feature type="compositionally biased region" description="Low complexity" evidence="10">
    <location>
        <begin position="39"/>
        <end position="58"/>
    </location>
</feature>
<dbReference type="Pfam" id="PF03544">
    <property type="entry name" value="TonB_C"/>
    <property type="match status" value="1"/>
</dbReference>
<evidence type="ECO:0000256" key="9">
    <source>
        <dbReference type="ARBA" id="ARBA00023136"/>
    </source>
</evidence>
<dbReference type="InterPro" id="IPR037682">
    <property type="entry name" value="TonB_C"/>
</dbReference>
<keyword evidence="9" id="KW-0472">Membrane</keyword>
<feature type="signal peptide" evidence="11">
    <location>
        <begin position="1"/>
        <end position="25"/>
    </location>
</feature>
<dbReference type="InterPro" id="IPR051045">
    <property type="entry name" value="TonB-dependent_transducer"/>
</dbReference>
<dbReference type="PANTHER" id="PTHR33446">
    <property type="entry name" value="PROTEIN TONB-RELATED"/>
    <property type="match status" value="1"/>
</dbReference>
<feature type="region of interest" description="Disordered" evidence="10">
    <location>
        <begin position="36"/>
        <end position="160"/>
    </location>
</feature>
<proteinExistence type="inferred from homology"/>
<reference evidence="13 14" key="1">
    <citation type="submission" date="2021-06" db="EMBL/GenBank/DDBJ databases">
        <authorList>
            <person name="Lee D.H."/>
        </authorList>
    </citation>
    <scope>NUCLEOTIDE SEQUENCE [LARGE SCALE GENOMIC DNA]</scope>
    <source>
        <strain evidence="13 14">MMS21-HV4-11</strain>
    </source>
</reference>
<keyword evidence="6" id="KW-0812">Transmembrane</keyword>
<keyword evidence="8" id="KW-1133">Transmembrane helix</keyword>
<dbReference type="EMBL" id="JAHOPB010000001">
    <property type="protein sequence ID" value="MBU8872685.1"/>
    <property type="molecule type" value="Genomic_DNA"/>
</dbReference>
<feature type="compositionally biased region" description="Pro residues" evidence="10">
    <location>
        <begin position="99"/>
        <end position="109"/>
    </location>
</feature>
<gene>
    <name evidence="13" type="ORF">KQ910_02875</name>
</gene>
<protein>
    <submittedName>
        <fullName evidence="13">Energy transducer TonB</fullName>
    </submittedName>
</protein>
<dbReference type="PROSITE" id="PS52015">
    <property type="entry name" value="TONB_CTD"/>
    <property type="match status" value="1"/>
</dbReference>
<comment type="similarity">
    <text evidence="2">Belongs to the TonB family.</text>
</comment>
<keyword evidence="4" id="KW-1003">Cell membrane</keyword>
<evidence type="ECO:0000256" key="10">
    <source>
        <dbReference type="SAM" id="MobiDB-lite"/>
    </source>
</evidence>
<evidence type="ECO:0000313" key="14">
    <source>
        <dbReference type="Proteomes" id="UP000727907"/>
    </source>
</evidence>
<dbReference type="PANTHER" id="PTHR33446:SF2">
    <property type="entry name" value="PROTEIN TONB"/>
    <property type="match status" value="1"/>
</dbReference>
<evidence type="ECO:0000256" key="6">
    <source>
        <dbReference type="ARBA" id="ARBA00022692"/>
    </source>
</evidence>
<comment type="caution">
    <text evidence="13">The sequence shown here is derived from an EMBL/GenBank/DDBJ whole genome shotgun (WGS) entry which is preliminary data.</text>
</comment>
<dbReference type="Proteomes" id="UP000727907">
    <property type="component" value="Unassembled WGS sequence"/>
</dbReference>
<accession>A0ABS6IHG1</accession>
<feature type="compositionally biased region" description="Pro residues" evidence="10">
    <location>
        <begin position="59"/>
        <end position="68"/>
    </location>
</feature>
<keyword evidence="14" id="KW-1185">Reference proteome</keyword>
<feature type="domain" description="TonB C-terminal" evidence="12">
    <location>
        <begin position="167"/>
        <end position="257"/>
    </location>
</feature>
<keyword evidence="11" id="KW-0732">Signal</keyword>
<evidence type="ECO:0000256" key="1">
    <source>
        <dbReference type="ARBA" id="ARBA00004383"/>
    </source>
</evidence>
<feature type="compositionally biased region" description="Pro residues" evidence="10">
    <location>
        <begin position="75"/>
        <end position="86"/>
    </location>
</feature>
<name>A0ABS6IHG1_9HYPH</name>
<organism evidence="13 14">
    <name type="scientific">Reyranella humidisoli</name>
    <dbReference type="NCBI Taxonomy" id="2849149"/>
    <lineage>
        <taxon>Bacteria</taxon>
        <taxon>Pseudomonadati</taxon>
        <taxon>Pseudomonadota</taxon>
        <taxon>Alphaproteobacteria</taxon>
        <taxon>Hyphomicrobiales</taxon>
        <taxon>Reyranellaceae</taxon>
        <taxon>Reyranella</taxon>
    </lineage>
</organism>
<dbReference type="RefSeq" id="WP_216956982.1">
    <property type="nucleotide sequence ID" value="NZ_JAHOPB010000001.1"/>
</dbReference>
<keyword evidence="3" id="KW-0813">Transport</keyword>
<evidence type="ECO:0000256" key="7">
    <source>
        <dbReference type="ARBA" id="ARBA00022927"/>
    </source>
</evidence>
<evidence type="ECO:0000313" key="13">
    <source>
        <dbReference type="EMBL" id="MBU8872685.1"/>
    </source>
</evidence>
<dbReference type="InterPro" id="IPR006260">
    <property type="entry name" value="TonB/TolA_C"/>
</dbReference>
<keyword evidence="7" id="KW-0653">Protein transport</keyword>
<evidence type="ECO:0000256" key="5">
    <source>
        <dbReference type="ARBA" id="ARBA00022519"/>
    </source>
</evidence>